<evidence type="ECO:0000313" key="1">
    <source>
        <dbReference type="EMBL" id="ADW16665.1"/>
    </source>
</evidence>
<accession>A0A7U3YJR1</accession>
<dbReference type="RefSeq" id="WP_015723212.1">
    <property type="nucleotide sequence ID" value="NC_014972.1"/>
</dbReference>
<gene>
    <name evidence="1" type="ordered locus">Despr_0485</name>
</gene>
<dbReference type="NCBIfam" id="NF041373">
    <property type="entry name" value="HGG_STG"/>
    <property type="match status" value="1"/>
</dbReference>
<name>A0A7U3YJR1_DESPD</name>
<dbReference type="AlphaFoldDB" id="A0A7U3YJR1"/>
<dbReference type="Proteomes" id="UP000006365">
    <property type="component" value="Chromosome"/>
</dbReference>
<dbReference type="EMBL" id="CP002364">
    <property type="protein sequence ID" value="ADW16665.1"/>
    <property type="molecule type" value="Genomic_DNA"/>
</dbReference>
<reference evidence="1 2" key="1">
    <citation type="journal article" date="2011" name="Stand. Genomic Sci.">
        <title>Complete genome sequence of Desulfobulbus propionicus type strain (1pr3).</title>
        <authorList>
            <person name="Pagani I."/>
            <person name="Lapidus A."/>
            <person name="Nolan M."/>
            <person name="Lucas S."/>
            <person name="Hammon N."/>
            <person name="Deshpande S."/>
            <person name="Cheng J.F."/>
            <person name="Chertkov O."/>
            <person name="Davenport K."/>
            <person name="Tapia R."/>
            <person name="Han C."/>
            <person name="Goodwin L."/>
            <person name="Pitluck S."/>
            <person name="Liolios K."/>
            <person name="Mavromatis K."/>
            <person name="Ivanova N."/>
            <person name="Mikhailova N."/>
            <person name="Pati A."/>
            <person name="Chen A."/>
            <person name="Palaniappan K."/>
            <person name="Land M."/>
            <person name="Hauser L."/>
            <person name="Chang Y.J."/>
            <person name="Jeffries C.D."/>
            <person name="Detter J.C."/>
            <person name="Brambilla E."/>
            <person name="Kannan K.P."/>
            <person name="Djao O.D."/>
            <person name="Rohde M."/>
            <person name="Pukall R."/>
            <person name="Spring S."/>
            <person name="Goker M."/>
            <person name="Sikorski J."/>
            <person name="Woyke T."/>
            <person name="Bristow J."/>
            <person name="Eisen J.A."/>
            <person name="Markowitz V."/>
            <person name="Hugenholtz P."/>
            <person name="Kyrpides N.C."/>
            <person name="Klenk H.P."/>
        </authorList>
    </citation>
    <scope>NUCLEOTIDE SEQUENCE [LARGE SCALE GENOMIC DNA]</scope>
    <source>
        <strain evidence="2">ATCC 33891 / DSM 2032 / 1pr3</strain>
    </source>
</reference>
<keyword evidence="2" id="KW-1185">Reference proteome</keyword>
<evidence type="ECO:0000313" key="2">
    <source>
        <dbReference type="Proteomes" id="UP000006365"/>
    </source>
</evidence>
<organism evidence="1 2">
    <name type="scientific">Desulfobulbus propionicus (strain ATCC 33891 / DSM 2032 / VKM B-1956 / 1pr3)</name>
    <dbReference type="NCBI Taxonomy" id="577650"/>
    <lineage>
        <taxon>Bacteria</taxon>
        <taxon>Pseudomonadati</taxon>
        <taxon>Thermodesulfobacteriota</taxon>
        <taxon>Desulfobulbia</taxon>
        <taxon>Desulfobulbales</taxon>
        <taxon>Desulfobulbaceae</taxon>
        <taxon>Desulfobulbus</taxon>
    </lineage>
</organism>
<protein>
    <submittedName>
        <fullName evidence="1">Uncharacterized protein</fullName>
    </submittedName>
</protein>
<proteinExistence type="predicted"/>
<dbReference type="KEGG" id="dpr:Despr_0485"/>
<sequence length="67" mass="7460">MKYTFEELLARRYCGAKTRKGTPCKRLDIYENGRCPLHGGLSTGPTTEEGKRCAALNGNCPKKKRSP</sequence>
<dbReference type="InterPro" id="IPR047675">
    <property type="entry name" value="Putative_zinc-bd"/>
</dbReference>